<evidence type="ECO:0000313" key="2">
    <source>
        <dbReference type="EMBL" id="RHW74255.1"/>
    </source>
</evidence>
<comment type="caution">
    <text evidence="2">The sequence shown here is derived from an EMBL/GenBank/DDBJ whole genome shotgun (WGS) entry which is preliminary data.</text>
</comment>
<dbReference type="SUPFAM" id="SSF81383">
    <property type="entry name" value="F-box domain"/>
    <property type="match status" value="1"/>
</dbReference>
<accession>A0A3L6LDA8</accession>
<organism evidence="2">
    <name type="scientific">Trypanosoma brucei equiperdum</name>
    <dbReference type="NCBI Taxonomy" id="630700"/>
    <lineage>
        <taxon>Eukaryota</taxon>
        <taxon>Discoba</taxon>
        <taxon>Euglenozoa</taxon>
        <taxon>Kinetoplastea</taxon>
        <taxon>Metakinetoplastina</taxon>
        <taxon>Trypanosomatida</taxon>
        <taxon>Trypanosomatidae</taxon>
        <taxon>Trypanosoma</taxon>
    </lineage>
</organism>
<proteinExistence type="predicted"/>
<reference evidence="2" key="1">
    <citation type="submission" date="2018-09" db="EMBL/GenBank/DDBJ databases">
        <title>whole genome sequence of T. equiperdum IVM-t1 strain.</title>
        <authorList>
            <person name="Suganuma K."/>
        </authorList>
    </citation>
    <scope>NUCLEOTIDE SEQUENCE [LARGE SCALE GENOMIC DNA]</scope>
    <source>
        <strain evidence="2">IVM-t1</strain>
    </source>
</reference>
<dbReference type="InterPro" id="IPR001810">
    <property type="entry name" value="F-box_dom"/>
</dbReference>
<dbReference type="Proteomes" id="UP000266743">
    <property type="component" value="Chromosome 1"/>
</dbReference>
<dbReference type="PANTHER" id="PTHR37561:SF3">
    <property type="entry name" value="F-BOX DOMAIN-CONTAINING PROTEIN"/>
    <property type="match status" value="1"/>
</dbReference>
<evidence type="ECO:0000259" key="1">
    <source>
        <dbReference type="PROSITE" id="PS50181"/>
    </source>
</evidence>
<gene>
    <name evidence="2" type="primary">CFB2</name>
    <name evidence="2" type="ORF">DPX39_010045000</name>
</gene>
<dbReference type="AlphaFoldDB" id="A0A3L6LDA8"/>
<sequence length="476" mass="52266">MSLEEGSSEMRLSGATFLKGAVDDFHAGKSSALSSGSSPALTVSVFSTPAFGCSTFGNSSPVCGGHEANYEAVALRDAPLSSRGIVAWDRMKCESSLFVKLQASSGLSGTDSEDIANPLVDLSDACGTDALSELHEEHQHVSSVASEKPLTLHDVPESVLYGAIPYLSLPDVIALSRTCKKFHKLVQGYFAVNEHGVMSIPAFDTRSFMQYRPERKPPVTKVTAAGPAPKIPGVKPIRLFFGQQRRDVYPSALRRLLRFIAPDLVITHMEAHTNPVNGRGKGCAWVIVPSVLEAKRLLRLSGRIFLDINSNGEEVYLFAPPNCREWLSEYADYVVSSTTRASHLPYLPMVVGVPKKECIYVRELLAPYIYDPNRGDCPPYADAVSEFKGLLEDHASLPVSSAVSGIIPPFASVPPMVQTCMFSSSFDRREYFEAPNVYTSTVWTGFSRYRHDPYVFDPLREPTNMLPLHEVDYAEM</sequence>
<protein>
    <submittedName>
        <fullName evidence="2">Cyclin-like F-box protein 2</fullName>
    </submittedName>
</protein>
<feature type="domain" description="F-box" evidence="1">
    <location>
        <begin position="149"/>
        <end position="187"/>
    </location>
</feature>
<dbReference type="PANTHER" id="PTHR37561">
    <property type="entry name" value="F-BOX DOMAIN-CONTAINING PROTEIN"/>
    <property type="match status" value="1"/>
</dbReference>
<dbReference type="InterPro" id="IPR036047">
    <property type="entry name" value="F-box-like_dom_sf"/>
</dbReference>
<dbReference type="EMBL" id="QSBY01000001">
    <property type="protein sequence ID" value="RHW74255.1"/>
    <property type="molecule type" value="Genomic_DNA"/>
</dbReference>
<name>A0A3L6LDA8_9TRYP</name>
<dbReference type="PROSITE" id="PS50181">
    <property type="entry name" value="FBOX"/>
    <property type="match status" value="1"/>
</dbReference>